<keyword evidence="9 15" id="KW-0378">Hydrolase</keyword>
<comment type="cofactor">
    <cofactor evidence="15">
        <name>Ca(2+)</name>
        <dbReference type="ChEBI" id="CHEBI:29108"/>
    </cofactor>
    <text evidence="15">Binds 1 Ca(2+) ion per subunit.</text>
</comment>
<gene>
    <name evidence="18" type="ORF">ARAM_007238</name>
</gene>
<dbReference type="PROSITE" id="PS51257">
    <property type="entry name" value="PROKAR_LIPOPROTEIN"/>
    <property type="match status" value="1"/>
</dbReference>
<dbReference type="PANTHER" id="PTHR14218">
    <property type="entry name" value="PROTEASE S8 TRIPEPTIDYL PEPTIDASE I CLN2"/>
    <property type="match status" value="1"/>
</dbReference>
<evidence type="ECO:0000313" key="18">
    <source>
        <dbReference type="EMBL" id="KKK22440.1"/>
    </source>
</evidence>
<proteinExistence type="predicted"/>
<dbReference type="InterPro" id="IPR015366">
    <property type="entry name" value="S53_propep"/>
</dbReference>
<feature type="active site" description="Charge relay system" evidence="15">
    <location>
        <position position="298"/>
    </location>
</feature>
<keyword evidence="8 16" id="KW-0732">Signal</keyword>
<evidence type="ECO:0000256" key="2">
    <source>
        <dbReference type="ARBA" id="ARBA00002451"/>
    </source>
</evidence>
<keyword evidence="19" id="KW-1185">Reference proteome</keyword>
<dbReference type="CDD" id="cd04056">
    <property type="entry name" value="Peptidases_S53"/>
    <property type="match status" value="1"/>
</dbReference>
<dbReference type="GO" id="GO:0008240">
    <property type="term" value="F:tripeptidyl-peptidase activity"/>
    <property type="evidence" value="ECO:0007669"/>
    <property type="project" value="UniProtKB-EC"/>
</dbReference>
<keyword evidence="5" id="KW-0964">Secreted</keyword>
<dbReference type="PROSITE" id="PS00138">
    <property type="entry name" value="SUBTILASE_SER"/>
    <property type="match status" value="1"/>
</dbReference>
<dbReference type="GO" id="GO:0046872">
    <property type="term" value="F:metal ion binding"/>
    <property type="evidence" value="ECO:0007669"/>
    <property type="project" value="UniProtKB-UniRule"/>
</dbReference>
<accession>A0A0F8WY32</accession>
<evidence type="ECO:0000256" key="10">
    <source>
        <dbReference type="ARBA" id="ARBA00022825"/>
    </source>
</evidence>
<dbReference type="EMBL" id="JZBS01001496">
    <property type="protein sequence ID" value="KKK22440.1"/>
    <property type="molecule type" value="Genomic_DNA"/>
</dbReference>
<feature type="active site" description="Charge relay system" evidence="15">
    <location>
        <position position="294"/>
    </location>
</feature>
<dbReference type="InterPro" id="IPR036852">
    <property type="entry name" value="Peptidase_S8/S53_dom_sf"/>
</dbReference>
<feature type="chain" id="PRO_5002529346" description="tripeptidyl-peptidase II" evidence="16">
    <location>
        <begin position="26"/>
        <end position="608"/>
    </location>
</feature>
<evidence type="ECO:0000256" key="14">
    <source>
        <dbReference type="ARBA" id="ARBA00023180"/>
    </source>
</evidence>
<feature type="binding site" evidence="15">
    <location>
        <position position="552"/>
    </location>
    <ligand>
        <name>Ca(2+)</name>
        <dbReference type="ChEBI" id="CHEBI:29108"/>
    </ligand>
</feature>
<dbReference type="OrthoDB" id="409122at2759"/>
<feature type="signal peptide" evidence="16">
    <location>
        <begin position="1"/>
        <end position="25"/>
    </location>
</feature>
<feature type="binding site" evidence="15">
    <location>
        <position position="586"/>
    </location>
    <ligand>
        <name>Ca(2+)</name>
        <dbReference type="ChEBI" id="CHEBI:29108"/>
    </ligand>
</feature>
<dbReference type="InterPro" id="IPR000209">
    <property type="entry name" value="Peptidase_S8/S53_dom"/>
</dbReference>
<feature type="binding site" evidence="15">
    <location>
        <position position="551"/>
    </location>
    <ligand>
        <name>Ca(2+)</name>
        <dbReference type="ChEBI" id="CHEBI:29108"/>
    </ligand>
</feature>
<evidence type="ECO:0000256" key="1">
    <source>
        <dbReference type="ARBA" id="ARBA00001910"/>
    </source>
</evidence>
<feature type="domain" description="Peptidase S53" evidence="17">
    <location>
        <begin position="218"/>
        <end position="608"/>
    </location>
</feature>
<dbReference type="EC" id="3.4.14.10" evidence="4"/>
<sequence>MPSSLSRIAALTLAGLSCLTSPVAAAAFERKHSEQWVNGCPGWKYNGVPAGNQPIRLRIALHQHNAAGFERALLDMSTPGHPDYGKHYGSYDEMKRMLLPTGQSVTTVTDWLTSAGITEFEEDADWINFRTTVDVANKLLDADFLWYTHGEQPARVLRTLEYSVPDDVASHINMIQPTTRFGQIRANRATLRYMPGKVDERRLMSAVRNGSTDHCDDVVTPQCLHKLYRTEGYQAVAARGSKIGFASYLEEYARYADLAAFEAHYAPHAIGQNFTVVQFHGGLNQQNATSDSGEANLDLQYIIGVSAPLPVTEYSTGGRGKLVPDLSEPDPSDNENEPYLEFLDAILKLPQEELPQVISTSYGEDEQTIPEQYARSVCNMYGQLGSRGVSVLFSSGDSGVGAACQTNDAAKRTHFPPQFPASCPWVTSVGGTNGTQPEAGVYFSSGGFSDLWARPSYQDSAVAAYLDILGDTWSDYFNRSGRAFPDVAAQSTNFAVVDQGSVGLFAGTSCACPVFSAVVALLNDARLQAGLPVMGFLNPWLYKTGAAGLNDIVHGGSKGCDGQNRFGGTPNGSPVIPYASWNATQGWDPVTGLGTPDFVKLKTLALRR</sequence>
<organism evidence="18 19">
    <name type="scientific">Aspergillus rambellii</name>
    <dbReference type="NCBI Taxonomy" id="308745"/>
    <lineage>
        <taxon>Eukaryota</taxon>
        <taxon>Fungi</taxon>
        <taxon>Dikarya</taxon>
        <taxon>Ascomycota</taxon>
        <taxon>Pezizomycotina</taxon>
        <taxon>Eurotiomycetes</taxon>
        <taxon>Eurotiomycetidae</taxon>
        <taxon>Eurotiales</taxon>
        <taxon>Aspergillaceae</taxon>
        <taxon>Aspergillus</taxon>
        <taxon>Aspergillus subgen. Nidulantes</taxon>
    </lineage>
</organism>
<dbReference type="Proteomes" id="UP000034291">
    <property type="component" value="Unassembled WGS sequence"/>
</dbReference>
<evidence type="ECO:0000256" key="9">
    <source>
        <dbReference type="ARBA" id="ARBA00022801"/>
    </source>
</evidence>
<comment type="function">
    <text evidence="2">Secreted tripeptidyl-peptidase which degrades proteins at acidic pHs and is involved in virulence.</text>
</comment>
<evidence type="ECO:0000259" key="17">
    <source>
        <dbReference type="PROSITE" id="PS51695"/>
    </source>
</evidence>
<name>A0A0F8WY32_9EURO</name>
<dbReference type="Pfam" id="PF00082">
    <property type="entry name" value="Peptidase_S8"/>
    <property type="match status" value="1"/>
</dbReference>
<dbReference type="Pfam" id="PF09286">
    <property type="entry name" value="Pro-kuma_activ"/>
    <property type="match status" value="1"/>
</dbReference>
<evidence type="ECO:0000256" key="6">
    <source>
        <dbReference type="ARBA" id="ARBA00022670"/>
    </source>
</evidence>
<keyword evidence="12" id="KW-0843">Virulence</keyword>
<evidence type="ECO:0000256" key="11">
    <source>
        <dbReference type="ARBA" id="ARBA00022837"/>
    </source>
</evidence>
<dbReference type="InterPro" id="IPR030400">
    <property type="entry name" value="Sedolisin_dom"/>
</dbReference>
<dbReference type="CDD" id="cd11377">
    <property type="entry name" value="Pro-peptidase_S53"/>
    <property type="match status" value="1"/>
</dbReference>
<dbReference type="Gene3D" id="3.40.50.200">
    <property type="entry name" value="Peptidase S8/S53 domain"/>
    <property type="match status" value="1"/>
</dbReference>
<dbReference type="InterPro" id="IPR050819">
    <property type="entry name" value="Tripeptidyl-peptidase_I"/>
</dbReference>
<keyword evidence="6 15" id="KW-0645">Protease</keyword>
<evidence type="ECO:0000256" key="8">
    <source>
        <dbReference type="ARBA" id="ARBA00022729"/>
    </source>
</evidence>
<dbReference type="PROSITE" id="PS51695">
    <property type="entry name" value="SEDOLISIN"/>
    <property type="match status" value="1"/>
</dbReference>
<keyword evidence="10 15" id="KW-0720">Serine protease</keyword>
<evidence type="ECO:0000256" key="4">
    <source>
        <dbReference type="ARBA" id="ARBA00012462"/>
    </source>
</evidence>
<evidence type="ECO:0000256" key="7">
    <source>
        <dbReference type="ARBA" id="ARBA00022723"/>
    </source>
</evidence>
<protein>
    <recommendedName>
        <fullName evidence="4">tripeptidyl-peptidase II</fullName>
        <ecNumber evidence="4">3.4.14.10</ecNumber>
    </recommendedName>
</protein>
<comment type="catalytic activity">
    <reaction evidence="1">
        <text>Release of an N-terminal tripeptide from a polypeptide.</text>
        <dbReference type="EC" id="3.4.14.10"/>
    </reaction>
</comment>
<dbReference type="SMART" id="SM00944">
    <property type="entry name" value="Pro-kuma_activ"/>
    <property type="match status" value="1"/>
</dbReference>
<keyword evidence="14" id="KW-0325">Glycoprotein</keyword>
<evidence type="ECO:0000256" key="12">
    <source>
        <dbReference type="ARBA" id="ARBA00023026"/>
    </source>
</evidence>
<dbReference type="AlphaFoldDB" id="A0A0F8WY32"/>
<evidence type="ECO:0000256" key="5">
    <source>
        <dbReference type="ARBA" id="ARBA00022525"/>
    </source>
</evidence>
<dbReference type="PANTHER" id="PTHR14218:SF15">
    <property type="entry name" value="TRIPEPTIDYL-PEPTIDASE 1"/>
    <property type="match status" value="1"/>
</dbReference>
<dbReference type="SUPFAM" id="SSF52743">
    <property type="entry name" value="Subtilisin-like"/>
    <property type="match status" value="1"/>
</dbReference>
<dbReference type="STRING" id="308745.A0A0F8WY32"/>
<keyword evidence="7 15" id="KW-0479">Metal-binding</keyword>
<dbReference type="InterPro" id="IPR023828">
    <property type="entry name" value="Peptidase_S8_Ser-AS"/>
</dbReference>
<evidence type="ECO:0000313" key="19">
    <source>
        <dbReference type="Proteomes" id="UP000034291"/>
    </source>
</evidence>
<dbReference type="SUPFAM" id="SSF54897">
    <property type="entry name" value="Protease propeptides/inhibitors"/>
    <property type="match status" value="1"/>
</dbReference>
<feature type="binding site" evidence="15">
    <location>
        <position position="588"/>
    </location>
    <ligand>
        <name>Ca(2+)</name>
        <dbReference type="ChEBI" id="CHEBI:29108"/>
    </ligand>
</feature>
<reference evidence="18 19" key="1">
    <citation type="submission" date="2015-02" db="EMBL/GenBank/DDBJ databases">
        <title>Draft Genome Sequences of Two Closely-Related Aflatoxigenic Aspergillus Species Obtained from the Cote d'Ivoire.</title>
        <authorList>
            <person name="Moore G.G."/>
            <person name="Beltz S.B."/>
            <person name="Mack B.M."/>
        </authorList>
    </citation>
    <scope>NUCLEOTIDE SEQUENCE [LARGE SCALE GENOMIC DNA]</scope>
    <source>
        <strain evidence="18 19">SRRC1468</strain>
    </source>
</reference>
<evidence type="ECO:0000256" key="15">
    <source>
        <dbReference type="PROSITE-ProRule" id="PRU01032"/>
    </source>
</evidence>
<evidence type="ECO:0000256" key="13">
    <source>
        <dbReference type="ARBA" id="ARBA00023145"/>
    </source>
</evidence>
<comment type="caution">
    <text evidence="18">The sequence shown here is derived from an EMBL/GenBank/DDBJ whole genome shotgun (WGS) entry which is preliminary data.</text>
</comment>
<feature type="active site" description="Charge relay system" evidence="15">
    <location>
        <position position="509"/>
    </location>
</feature>
<evidence type="ECO:0000256" key="16">
    <source>
        <dbReference type="SAM" id="SignalP"/>
    </source>
</evidence>
<keyword evidence="11 15" id="KW-0106">Calcium</keyword>
<comment type="subcellular location">
    <subcellularLocation>
        <location evidence="3">Secreted</location>
        <location evidence="3">Extracellular space</location>
    </subcellularLocation>
</comment>
<dbReference type="GO" id="GO:0005576">
    <property type="term" value="C:extracellular region"/>
    <property type="evidence" value="ECO:0007669"/>
    <property type="project" value="UniProtKB-SubCell"/>
</dbReference>
<dbReference type="FunFam" id="3.40.50.200:FF:000015">
    <property type="entry name" value="Tripeptidyl peptidase A"/>
    <property type="match status" value="1"/>
</dbReference>
<dbReference type="GO" id="GO:0006508">
    <property type="term" value="P:proteolysis"/>
    <property type="evidence" value="ECO:0007669"/>
    <property type="project" value="UniProtKB-KW"/>
</dbReference>
<dbReference type="GO" id="GO:0004252">
    <property type="term" value="F:serine-type endopeptidase activity"/>
    <property type="evidence" value="ECO:0007669"/>
    <property type="project" value="UniProtKB-UniRule"/>
</dbReference>
<keyword evidence="13" id="KW-0865">Zymogen</keyword>
<evidence type="ECO:0000256" key="3">
    <source>
        <dbReference type="ARBA" id="ARBA00004239"/>
    </source>
</evidence>